<comment type="caution">
    <text evidence="1">The sequence shown here is derived from an EMBL/GenBank/DDBJ whole genome shotgun (WGS) entry which is preliminary data.</text>
</comment>
<dbReference type="RefSeq" id="WP_069033953.1">
    <property type="nucleotide sequence ID" value="NZ_BMHB01000007.1"/>
</dbReference>
<evidence type="ECO:0000313" key="1">
    <source>
        <dbReference type="EMBL" id="GGI18373.1"/>
    </source>
</evidence>
<dbReference type="EMBL" id="BMHB01000007">
    <property type="protein sequence ID" value="GGI18373.1"/>
    <property type="molecule type" value="Genomic_DNA"/>
</dbReference>
<dbReference type="PIRSF" id="PIRSF037257">
    <property type="entry name" value="DUF1021"/>
    <property type="match status" value="1"/>
</dbReference>
<organism evidence="1 2">
    <name type="scientific">Gottfriedia solisilvae</name>
    <dbReference type="NCBI Taxonomy" id="1516104"/>
    <lineage>
        <taxon>Bacteria</taxon>
        <taxon>Bacillati</taxon>
        <taxon>Bacillota</taxon>
        <taxon>Bacilli</taxon>
        <taxon>Bacillales</taxon>
        <taxon>Bacillaceae</taxon>
        <taxon>Gottfriedia</taxon>
    </lineage>
</organism>
<gene>
    <name evidence="1" type="primary">veg</name>
    <name evidence="1" type="ORF">GCM10007380_42590</name>
</gene>
<dbReference type="AlphaFoldDB" id="A0A8J3APL2"/>
<sequence length="89" mass="9999">MAKKLSEIKDTLDSHVGQRLTLKANSGRRKTVERSGVLAETYPSIFVVQLDQEENAFERLSFSYADILTETVELFFCDDHTSGLMANGQ</sequence>
<dbReference type="OrthoDB" id="5469at2"/>
<dbReference type="PANTHER" id="PTHR40026:SF1">
    <property type="entry name" value="PROTEIN VEG"/>
    <property type="match status" value="1"/>
</dbReference>
<keyword evidence="2" id="KW-1185">Reference proteome</keyword>
<dbReference type="PANTHER" id="PTHR40026">
    <property type="entry name" value="PROTEIN VEG"/>
    <property type="match status" value="1"/>
</dbReference>
<dbReference type="Pfam" id="PF06257">
    <property type="entry name" value="VEG"/>
    <property type="match status" value="1"/>
</dbReference>
<dbReference type="Gene3D" id="2.30.30.100">
    <property type="match status" value="1"/>
</dbReference>
<name>A0A8J3APL2_9BACI</name>
<accession>A0A8J3APL2</accession>
<evidence type="ECO:0000313" key="2">
    <source>
        <dbReference type="Proteomes" id="UP000626244"/>
    </source>
</evidence>
<reference evidence="2" key="1">
    <citation type="journal article" date="2019" name="Int. J. Syst. Evol. Microbiol.">
        <title>The Global Catalogue of Microorganisms (GCM) 10K type strain sequencing project: providing services to taxonomists for standard genome sequencing and annotation.</title>
        <authorList>
            <consortium name="The Broad Institute Genomics Platform"/>
            <consortium name="The Broad Institute Genome Sequencing Center for Infectious Disease"/>
            <person name="Wu L."/>
            <person name="Ma J."/>
        </authorList>
    </citation>
    <scope>NUCLEOTIDE SEQUENCE [LARGE SCALE GENOMIC DNA]</scope>
    <source>
        <strain evidence="2">CGMCC 1.14993</strain>
    </source>
</reference>
<proteinExistence type="predicted"/>
<protein>
    <submittedName>
        <fullName evidence="1">Protein Veg</fullName>
    </submittedName>
</protein>
<dbReference type="NCBIfam" id="NF046033">
    <property type="entry name" value="BflmStimVeg"/>
    <property type="match status" value="1"/>
</dbReference>
<dbReference type="Proteomes" id="UP000626244">
    <property type="component" value="Unassembled WGS sequence"/>
</dbReference>
<dbReference type="GO" id="GO:0006355">
    <property type="term" value="P:regulation of DNA-templated transcription"/>
    <property type="evidence" value="ECO:0007669"/>
    <property type="project" value="InterPro"/>
</dbReference>
<dbReference type="InterPro" id="IPR009366">
    <property type="entry name" value="Protein_Veg"/>
</dbReference>